<organism evidence="11 12">
    <name type="scientific">Paratissierella segnis</name>
    <dbReference type="NCBI Taxonomy" id="2763679"/>
    <lineage>
        <taxon>Bacteria</taxon>
        <taxon>Bacillati</taxon>
        <taxon>Bacillota</taxon>
        <taxon>Tissierellia</taxon>
        <taxon>Tissierellales</taxon>
        <taxon>Tissierellaceae</taxon>
        <taxon>Paratissierella</taxon>
    </lineage>
</organism>
<evidence type="ECO:0000256" key="1">
    <source>
        <dbReference type="ARBA" id="ARBA00004202"/>
    </source>
</evidence>
<keyword evidence="4" id="KW-1003">Cell membrane</keyword>
<keyword evidence="5" id="KW-0997">Cell inner membrane</keyword>
<dbReference type="PROSITE" id="PS00211">
    <property type="entry name" value="ABC_TRANSPORTER_1"/>
    <property type="match status" value="1"/>
</dbReference>
<dbReference type="Gene3D" id="3.40.50.300">
    <property type="entry name" value="P-loop containing nucleotide triphosphate hydrolases"/>
    <property type="match status" value="1"/>
</dbReference>
<dbReference type="CDD" id="cd03257">
    <property type="entry name" value="ABC_NikE_OppD_transporters"/>
    <property type="match status" value="1"/>
</dbReference>
<dbReference type="InterPro" id="IPR050388">
    <property type="entry name" value="ABC_Ni/Peptide_Import"/>
</dbReference>
<evidence type="ECO:0000256" key="8">
    <source>
        <dbReference type="ARBA" id="ARBA00022967"/>
    </source>
</evidence>
<keyword evidence="12" id="KW-1185">Reference proteome</keyword>
<dbReference type="PANTHER" id="PTHR43297:SF14">
    <property type="entry name" value="ATPASE AAA-TYPE CORE DOMAIN-CONTAINING PROTEIN"/>
    <property type="match status" value="1"/>
</dbReference>
<comment type="caution">
    <text evidence="11">The sequence shown here is derived from an EMBL/GenBank/DDBJ whole genome shotgun (WGS) entry which is preliminary data.</text>
</comment>
<keyword evidence="7 11" id="KW-0067">ATP-binding</keyword>
<evidence type="ECO:0000256" key="9">
    <source>
        <dbReference type="ARBA" id="ARBA00023136"/>
    </source>
</evidence>
<evidence type="ECO:0000259" key="10">
    <source>
        <dbReference type="PROSITE" id="PS50893"/>
    </source>
</evidence>
<evidence type="ECO:0000256" key="4">
    <source>
        <dbReference type="ARBA" id="ARBA00022475"/>
    </source>
</evidence>
<evidence type="ECO:0000256" key="6">
    <source>
        <dbReference type="ARBA" id="ARBA00022741"/>
    </source>
</evidence>
<dbReference type="Proteomes" id="UP000601171">
    <property type="component" value="Unassembled WGS sequence"/>
</dbReference>
<evidence type="ECO:0000256" key="2">
    <source>
        <dbReference type="ARBA" id="ARBA00005417"/>
    </source>
</evidence>
<dbReference type="Pfam" id="PF00005">
    <property type="entry name" value="ABC_tran"/>
    <property type="match status" value="1"/>
</dbReference>
<dbReference type="GO" id="GO:0016887">
    <property type="term" value="F:ATP hydrolysis activity"/>
    <property type="evidence" value="ECO:0007669"/>
    <property type="project" value="InterPro"/>
</dbReference>
<evidence type="ECO:0000256" key="5">
    <source>
        <dbReference type="ARBA" id="ARBA00022519"/>
    </source>
</evidence>
<evidence type="ECO:0000256" key="7">
    <source>
        <dbReference type="ARBA" id="ARBA00022840"/>
    </source>
</evidence>
<dbReference type="EMBL" id="JACRTG010000011">
    <property type="protein sequence ID" value="MBC8587439.1"/>
    <property type="molecule type" value="Genomic_DNA"/>
</dbReference>
<keyword evidence="3" id="KW-0813">Transport</keyword>
<dbReference type="PANTHER" id="PTHR43297">
    <property type="entry name" value="OLIGOPEPTIDE TRANSPORT ATP-BINDING PROTEIN APPD"/>
    <property type="match status" value="1"/>
</dbReference>
<name>A0A926EW80_9FIRM</name>
<dbReference type="NCBIfam" id="TIGR01727">
    <property type="entry name" value="oligo_HPY"/>
    <property type="match status" value="1"/>
</dbReference>
<dbReference type="GO" id="GO:0005524">
    <property type="term" value="F:ATP binding"/>
    <property type="evidence" value="ECO:0007669"/>
    <property type="project" value="UniProtKB-KW"/>
</dbReference>
<dbReference type="RefSeq" id="WP_262428899.1">
    <property type="nucleotide sequence ID" value="NZ_JACRTG010000011.1"/>
</dbReference>
<gene>
    <name evidence="11" type="ORF">H8707_04195</name>
</gene>
<dbReference type="InterPro" id="IPR017871">
    <property type="entry name" value="ABC_transporter-like_CS"/>
</dbReference>
<protein>
    <submittedName>
        <fullName evidence="11">ABC transporter ATP-binding protein</fullName>
    </submittedName>
</protein>
<dbReference type="SMART" id="SM00382">
    <property type="entry name" value="AAA"/>
    <property type="match status" value="1"/>
</dbReference>
<dbReference type="SUPFAM" id="SSF52540">
    <property type="entry name" value="P-loop containing nucleoside triphosphate hydrolases"/>
    <property type="match status" value="1"/>
</dbReference>
<accession>A0A926EW80</accession>
<dbReference type="GO" id="GO:0005886">
    <property type="term" value="C:plasma membrane"/>
    <property type="evidence" value="ECO:0007669"/>
    <property type="project" value="UniProtKB-SubCell"/>
</dbReference>
<evidence type="ECO:0000313" key="11">
    <source>
        <dbReference type="EMBL" id="MBC8587439.1"/>
    </source>
</evidence>
<evidence type="ECO:0000313" key="12">
    <source>
        <dbReference type="Proteomes" id="UP000601171"/>
    </source>
</evidence>
<keyword evidence="8" id="KW-1278">Translocase</keyword>
<feature type="domain" description="ABC transporter" evidence="10">
    <location>
        <begin position="7"/>
        <end position="255"/>
    </location>
</feature>
<dbReference type="InterPro" id="IPR027417">
    <property type="entry name" value="P-loop_NTPase"/>
</dbReference>
<evidence type="ECO:0000256" key="3">
    <source>
        <dbReference type="ARBA" id="ARBA00022448"/>
    </source>
</evidence>
<keyword evidence="9" id="KW-0472">Membrane</keyword>
<keyword evidence="6" id="KW-0547">Nucleotide-binding</keyword>
<proteinExistence type="inferred from homology"/>
<dbReference type="InterPro" id="IPR003439">
    <property type="entry name" value="ABC_transporter-like_ATP-bd"/>
</dbReference>
<dbReference type="InterPro" id="IPR003593">
    <property type="entry name" value="AAA+_ATPase"/>
</dbReference>
<dbReference type="InterPro" id="IPR013563">
    <property type="entry name" value="Oligopep_ABC_C"/>
</dbReference>
<reference evidence="11" key="1">
    <citation type="submission" date="2020-08" db="EMBL/GenBank/DDBJ databases">
        <title>Genome public.</title>
        <authorList>
            <person name="Liu C."/>
            <person name="Sun Q."/>
        </authorList>
    </citation>
    <scope>NUCLEOTIDE SEQUENCE</scope>
    <source>
        <strain evidence="11">BX21</strain>
    </source>
</reference>
<comment type="similarity">
    <text evidence="2">Belongs to the ABC transporter superfamily.</text>
</comment>
<dbReference type="FunFam" id="3.40.50.300:FF:000016">
    <property type="entry name" value="Oligopeptide ABC transporter ATP-binding component"/>
    <property type="match status" value="1"/>
</dbReference>
<dbReference type="Pfam" id="PF08352">
    <property type="entry name" value="oligo_HPY"/>
    <property type="match status" value="1"/>
</dbReference>
<comment type="subcellular location">
    <subcellularLocation>
        <location evidence="1">Cell membrane</location>
        <topology evidence="1">Peripheral membrane protein</topology>
    </subcellularLocation>
</comment>
<sequence length="327" mass="36307">MKKLLEIKNLEVCFYLDSAIPAVDGVSFDVYEGETLCVVGESGCGKSVTSLSIMQLVATPPGRYLNGEILYRGKNLLGYSTDEMTKIRGKEISMIFQEPMTALNPVHRVGKQIGEALRIHEGYDKKEAFKESIEMLKIVGVPDPVRCANSFPYQLSGGMRQRVMIAMAISCNPNMLIADEPTTALDVTIQQQILDVIKNLKTKTGMTVMFITHDLGVVAEIADRVVVMYAGKVVEEACVKDLFANPLHPYTRALLKCIPRVDEKRDKLDDIKGIVPNPASFPSGCRFHPRCEEAIKICKTIVPEEVTLGDRRVSCHLVTQKAKECRL</sequence>
<dbReference type="AlphaFoldDB" id="A0A926EW80"/>
<dbReference type="GO" id="GO:0015833">
    <property type="term" value="P:peptide transport"/>
    <property type="evidence" value="ECO:0007669"/>
    <property type="project" value="InterPro"/>
</dbReference>
<dbReference type="PROSITE" id="PS50893">
    <property type="entry name" value="ABC_TRANSPORTER_2"/>
    <property type="match status" value="1"/>
</dbReference>